<evidence type="ECO:0000313" key="3">
    <source>
        <dbReference type="Proteomes" id="UP000077868"/>
    </source>
</evidence>
<evidence type="ECO:0000313" key="2">
    <source>
        <dbReference type="EMBL" id="ANH38891.1"/>
    </source>
</evidence>
<dbReference type="KEGG" id="ndk:I601_2473"/>
<name>A0A1A9GN29_9ACTN</name>
<keyword evidence="3" id="KW-1185">Reference proteome</keyword>
<dbReference type="PATRIC" id="fig|1300347.3.peg.2466"/>
<organism evidence="2 3">
    <name type="scientific">Nocardioides dokdonensis FR1436</name>
    <dbReference type="NCBI Taxonomy" id="1300347"/>
    <lineage>
        <taxon>Bacteria</taxon>
        <taxon>Bacillati</taxon>
        <taxon>Actinomycetota</taxon>
        <taxon>Actinomycetes</taxon>
        <taxon>Propionibacteriales</taxon>
        <taxon>Nocardioidaceae</taxon>
        <taxon>Nocardioides</taxon>
    </lineage>
</organism>
<dbReference type="OrthoDB" id="509049at2"/>
<feature type="transmembrane region" description="Helical" evidence="1">
    <location>
        <begin position="140"/>
        <end position="159"/>
    </location>
</feature>
<dbReference type="Proteomes" id="UP000077868">
    <property type="component" value="Chromosome"/>
</dbReference>
<dbReference type="RefSeq" id="WP_068110042.1">
    <property type="nucleotide sequence ID" value="NZ_CP015079.1"/>
</dbReference>
<evidence type="ECO:0000256" key="1">
    <source>
        <dbReference type="SAM" id="Phobius"/>
    </source>
</evidence>
<dbReference type="EMBL" id="CP015079">
    <property type="protein sequence ID" value="ANH38891.1"/>
    <property type="molecule type" value="Genomic_DNA"/>
</dbReference>
<protein>
    <submittedName>
        <fullName evidence="2">Energy-coupling factor transporter transmembrane protein BioN</fullName>
    </submittedName>
</protein>
<feature type="transmembrane region" description="Helical" evidence="1">
    <location>
        <begin position="46"/>
        <end position="63"/>
    </location>
</feature>
<proteinExistence type="predicted"/>
<gene>
    <name evidence="2" type="primary">bioN</name>
    <name evidence="2" type="ORF">I601_2473</name>
</gene>
<feature type="transmembrane region" description="Helical" evidence="1">
    <location>
        <begin position="100"/>
        <end position="120"/>
    </location>
</feature>
<keyword evidence="1" id="KW-1133">Transmembrane helix</keyword>
<keyword evidence="1" id="KW-0472">Membrane</keyword>
<reference evidence="2 3" key="1">
    <citation type="submission" date="2016-03" db="EMBL/GenBank/DDBJ databases">
        <title>Complete genome sequence of a soil Actinobacterium, Nocardioides dokdonensis FR1436.</title>
        <authorList>
            <person name="Kwon S.-K."/>
            <person name="Kim K."/>
            <person name="Kim J.F."/>
        </authorList>
    </citation>
    <scope>NUCLEOTIDE SEQUENCE [LARGE SCALE GENOMIC DNA]</scope>
    <source>
        <strain evidence="2 3">FR1436</strain>
    </source>
</reference>
<dbReference type="AlphaFoldDB" id="A0A1A9GN29"/>
<sequence>MSSAVLVAVYRPGHTLLHRLPVGVKLAGLAVFSLSVVLVRSMPASGVWLAIALLLAVLARLDLATLLRGARTILLLALVVSAFQWWIDGPAKAVETLVDLLALALAAIVVSATTSVNAMLDAIVRWVGPFRRVGVDPERVALTFSMAIGALPGTVTLALETRDAARARGLGRHPRAYVTPFVIRVVARAHETGDALAARGLGDD</sequence>
<accession>A0A1A9GN29</accession>
<feature type="transmembrane region" description="Helical" evidence="1">
    <location>
        <begin position="69"/>
        <end position="88"/>
    </location>
</feature>
<keyword evidence="1 2" id="KW-0812">Transmembrane</keyword>
<dbReference type="STRING" id="1300347.I601_2473"/>